<dbReference type="GO" id="GO:0004644">
    <property type="term" value="F:phosphoribosylglycinamide formyltransferase activity"/>
    <property type="evidence" value="ECO:0007669"/>
    <property type="project" value="UniProtKB-EC"/>
</dbReference>
<evidence type="ECO:0000313" key="10">
    <source>
        <dbReference type="EMBL" id="CRF41823.1"/>
    </source>
</evidence>
<evidence type="ECO:0000256" key="4">
    <source>
        <dbReference type="ARBA" id="ARBA00022755"/>
    </source>
</evidence>
<keyword evidence="3 12" id="KW-0808">Transferase</keyword>
<name>A0A0K2XEW3_9HELI</name>
<accession>A0A0K2XEW3</accession>
<evidence type="ECO:0000256" key="1">
    <source>
        <dbReference type="ARBA" id="ARBA00005054"/>
    </source>
</evidence>
<dbReference type="STRING" id="1578720.HAL011_16410"/>
<evidence type="ECO:0000256" key="7">
    <source>
        <dbReference type="ARBA" id="ARBA00041682"/>
    </source>
</evidence>
<evidence type="ECO:0000256" key="5">
    <source>
        <dbReference type="ARBA" id="ARBA00038440"/>
    </source>
</evidence>
<dbReference type="Proteomes" id="UP000038622">
    <property type="component" value="Unassembled WGS sequence"/>
</dbReference>
<dbReference type="PANTHER" id="PTHR43369:SF2">
    <property type="entry name" value="PHOSPHORIBOSYLGLYCINAMIDE FORMYLTRANSFERASE"/>
    <property type="match status" value="1"/>
</dbReference>
<dbReference type="GO" id="GO:0005737">
    <property type="term" value="C:cytoplasm"/>
    <property type="evidence" value="ECO:0007669"/>
    <property type="project" value="TreeGrafter"/>
</dbReference>
<comment type="pathway">
    <text evidence="1">Purine metabolism; IMP biosynthesis via de novo pathway; N(2)-formyl-N(1)-(5-phospho-D-ribosyl)glycinamide from N(1)-(5-phospho-D-ribosyl)glycinamide (10-formyl THF route): step 1/1.</text>
</comment>
<dbReference type="GO" id="GO:0006189">
    <property type="term" value="P:'de novo' IMP biosynthetic process"/>
    <property type="evidence" value="ECO:0007669"/>
    <property type="project" value="TreeGrafter"/>
</dbReference>
<evidence type="ECO:0000313" key="15">
    <source>
        <dbReference type="Proteomes" id="UP000045175"/>
    </source>
</evidence>
<sequence>MPAMHSLKLGILFSGEGSNMQNLIQKLHHKVYSRQDSPTRLEVVLCATNNPKANGLRRCVSLRMPYLVGTQDDFITAFKGCDLLLCAGYNKILSPKFLAHHKAINIHPAFLPHHKGARALERSFHSQSGLGVSVHWVSEELDSGELILQERLNLNPLESLENYTRRVHALEHRLYPQAVLKALKLCAHA</sequence>
<evidence type="ECO:0000313" key="13">
    <source>
        <dbReference type="Proteomes" id="UP000038622"/>
    </source>
</evidence>
<evidence type="ECO:0000313" key="14">
    <source>
        <dbReference type="Proteomes" id="UP000041394"/>
    </source>
</evidence>
<dbReference type="InterPro" id="IPR036477">
    <property type="entry name" value="Formyl_transf_N_sf"/>
</dbReference>
<comment type="catalytic activity">
    <reaction evidence="8">
        <text>N(1)-(5-phospho-beta-D-ribosyl)glycinamide + (6R)-10-formyltetrahydrofolate = N(2)-formyl-N(1)-(5-phospho-beta-D-ribosyl)glycinamide + (6S)-5,6,7,8-tetrahydrofolate + H(+)</text>
        <dbReference type="Rhea" id="RHEA:15053"/>
        <dbReference type="ChEBI" id="CHEBI:15378"/>
        <dbReference type="ChEBI" id="CHEBI:57453"/>
        <dbReference type="ChEBI" id="CHEBI:143788"/>
        <dbReference type="ChEBI" id="CHEBI:147286"/>
        <dbReference type="ChEBI" id="CHEBI:195366"/>
        <dbReference type="EC" id="2.1.2.2"/>
    </reaction>
</comment>
<dbReference type="InterPro" id="IPR002376">
    <property type="entry name" value="Formyl_transf_N"/>
</dbReference>
<proteinExistence type="inferred from homology"/>
<dbReference type="EMBL" id="CDMN01000071">
    <property type="protein sequence ID" value="CRF45037.1"/>
    <property type="molecule type" value="Genomic_DNA"/>
</dbReference>
<evidence type="ECO:0000256" key="2">
    <source>
        <dbReference type="ARBA" id="ARBA00012254"/>
    </source>
</evidence>
<evidence type="ECO:0000313" key="12">
    <source>
        <dbReference type="EMBL" id="CRF45037.1"/>
    </source>
</evidence>
<dbReference type="AlphaFoldDB" id="A0A0K2XEW3"/>
<dbReference type="OrthoDB" id="9806170at2"/>
<dbReference type="RefSeq" id="WP_053941917.1">
    <property type="nucleotide sequence ID" value="NZ_CDML01000055.1"/>
</dbReference>
<reference evidence="12" key="1">
    <citation type="submission" date="2014-12" db="EMBL/GenBank/DDBJ databases">
        <title>Whole genome sequences of four Staphylococcus schleiferi canine isolates.</title>
        <authorList>
            <person name="Misic A.M."/>
            <person name="Cain C."/>
            <person name="Morris D.O."/>
            <person name="Rankin S."/>
            <person name="Beiting D."/>
        </authorList>
    </citation>
    <scope>NUCLEOTIDE SEQUENCE</scope>
    <source>
        <strain evidence="10">ASB11</strain>
        <strain evidence="11">ASB13</strain>
        <strain evidence="12">ASB9</strain>
    </source>
</reference>
<dbReference type="EMBL" id="CDMH01000064">
    <property type="protein sequence ID" value="CRF43359.1"/>
    <property type="molecule type" value="Genomic_DNA"/>
</dbReference>
<dbReference type="PROSITE" id="PS00373">
    <property type="entry name" value="GART"/>
    <property type="match status" value="1"/>
</dbReference>
<dbReference type="Proteomes" id="UP000045175">
    <property type="component" value="Unassembled WGS sequence"/>
</dbReference>
<gene>
    <name evidence="10" type="ORF">HAL011_16410</name>
    <name evidence="11" type="ORF">HAL013_15930</name>
    <name evidence="12" type="ORF">HAL09_16700</name>
</gene>
<dbReference type="PANTHER" id="PTHR43369">
    <property type="entry name" value="PHOSPHORIBOSYLGLYCINAMIDE FORMYLTRANSFERASE"/>
    <property type="match status" value="1"/>
</dbReference>
<dbReference type="EC" id="2.1.2.2" evidence="2"/>
<reference evidence="14 15" key="3">
    <citation type="submission" date="2014-12" db="EMBL/GenBank/DDBJ databases">
        <authorList>
            <person name="Jaenicke S."/>
        </authorList>
    </citation>
    <scope>NUCLEOTIDE SEQUENCE [LARGE SCALE GENOMIC DNA]</scope>
</reference>
<feature type="domain" description="Formyl transferase N-terminal" evidence="9">
    <location>
        <begin position="10"/>
        <end position="179"/>
    </location>
</feature>
<comment type="similarity">
    <text evidence="5">Belongs to the GART family.</text>
</comment>
<evidence type="ECO:0000256" key="6">
    <source>
        <dbReference type="ARBA" id="ARBA00041324"/>
    </source>
</evidence>
<keyword evidence="13" id="KW-1185">Reference proteome</keyword>
<evidence type="ECO:0000256" key="3">
    <source>
        <dbReference type="ARBA" id="ARBA00022679"/>
    </source>
</evidence>
<dbReference type="SUPFAM" id="SSF53328">
    <property type="entry name" value="Formyltransferase"/>
    <property type="match status" value="1"/>
</dbReference>
<dbReference type="Proteomes" id="UP000041394">
    <property type="component" value="Unassembled WGS sequence"/>
</dbReference>
<evidence type="ECO:0000313" key="11">
    <source>
        <dbReference type="EMBL" id="CRF43359.1"/>
    </source>
</evidence>
<keyword evidence="4" id="KW-0658">Purine biosynthesis</keyword>
<reference evidence="13" key="2">
    <citation type="submission" date="2014-12" db="EMBL/GenBank/DDBJ databases">
        <authorList>
            <person name="Smet A."/>
        </authorList>
    </citation>
    <scope>NUCLEOTIDE SEQUENCE [LARGE SCALE GENOMIC DNA]</scope>
</reference>
<evidence type="ECO:0000259" key="9">
    <source>
        <dbReference type="Pfam" id="PF00551"/>
    </source>
</evidence>
<dbReference type="InterPro" id="IPR001555">
    <property type="entry name" value="GART_AS"/>
</dbReference>
<dbReference type="Pfam" id="PF00551">
    <property type="entry name" value="Formyl_trans_N"/>
    <property type="match status" value="1"/>
</dbReference>
<protein>
    <recommendedName>
        <fullName evidence="2">phosphoribosylglycinamide formyltransferase 1</fullName>
        <ecNumber evidence="2">2.1.2.2</ecNumber>
    </recommendedName>
    <alternativeName>
        <fullName evidence="7">5'-phosphoribosylglycinamide transformylase</fullName>
    </alternativeName>
    <alternativeName>
        <fullName evidence="6">GAR transformylase</fullName>
    </alternativeName>
</protein>
<evidence type="ECO:0000256" key="8">
    <source>
        <dbReference type="ARBA" id="ARBA00047664"/>
    </source>
</evidence>
<dbReference type="EMBL" id="CDML01000055">
    <property type="protein sequence ID" value="CRF41823.1"/>
    <property type="molecule type" value="Genomic_DNA"/>
</dbReference>
<organism evidence="12 14">
    <name type="scientific">Helicobacter ailurogastricus</name>
    <dbReference type="NCBI Taxonomy" id="1578720"/>
    <lineage>
        <taxon>Bacteria</taxon>
        <taxon>Pseudomonadati</taxon>
        <taxon>Campylobacterota</taxon>
        <taxon>Epsilonproteobacteria</taxon>
        <taxon>Campylobacterales</taxon>
        <taxon>Helicobacteraceae</taxon>
        <taxon>Helicobacter</taxon>
    </lineage>
</organism>
<dbReference type="Gene3D" id="3.40.50.170">
    <property type="entry name" value="Formyl transferase, N-terminal domain"/>
    <property type="match status" value="1"/>
</dbReference>